<evidence type="ECO:0000259" key="10">
    <source>
        <dbReference type="PROSITE" id="PS51510"/>
    </source>
</evidence>
<keyword evidence="1 7" id="KW-0808">Transferase</keyword>
<feature type="compositionally biased region" description="Basic and acidic residues" evidence="8">
    <location>
        <begin position="823"/>
        <end position="840"/>
    </location>
</feature>
<feature type="compositionally biased region" description="Basic and acidic residues" evidence="8">
    <location>
        <begin position="392"/>
        <end position="408"/>
    </location>
</feature>
<accession>A0ABM3UQZ1</accession>
<evidence type="ECO:0000256" key="2">
    <source>
        <dbReference type="ARBA" id="ARBA00022741"/>
    </source>
</evidence>
<evidence type="ECO:0000313" key="13">
    <source>
        <dbReference type="RefSeq" id="XP_058975945.1"/>
    </source>
</evidence>
<evidence type="ECO:0000313" key="17">
    <source>
        <dbReference type="RefSeq" id="XP_058975949.1"/>
    </source>
</evidence>
<evidence type="ECO:0000259" key="9">
    <source>
        <dbReference type="PROSITE" id="PS51509"/>
    </source>
</evidence>
<dbReference type="CDD" id="cd22966">
    <property type="entry name" value="DD_DYDC-like"/>
    <property type="match status" value="1"/>
</dbReference>
<dbReference type="RefSeq" id="XP_058975945.1">
    <property type="nucleotide sequence ID" value="XM_059119962.1"/>
</dbReference>
<dbReference type="PROSITE" id="PS51509">
    <property type="entry name" value="PHOSPHAGEN_KINASE_N"/>
    <property type="match status" value="1"/>
</dbReference>
<feature type="domain" description="Phosphagen kinase N-terminal" evidence="9">
    <location>
        <begin position="1358"/>
        <end position="1451"/>
    </location>
</feature>
<keyword evidence="2 7" id="KW-0547">Nucleotide-binding</keyword>
<feature type="compositionally biased region" description="Basic and acidic residues" evidence="8">
    <location>
        <begin position="648"/>
        <end position="658"/>
    </location>
</feature>
<dbReference type="PROSITE" id="PS51510">
    <property type="entry name" value="PHOSPHAGEN_KINASE_C"/>
    <property type="match status" value="1"/>
</dbReference>
<feature type="compositionally biased region" description="Basic and acidic residues" evidence="8">
    <location>
        <begin position="769"/>
        <end position="807"/>
    </location>
</feature>
<feature type="repeat" description="ANK" evidence="5">
    <location>
        <begin position="165"/>
        <end position="198"/>
    </location>
</feature>
<dbReference type="SMART" id="SM00248">
    <property type="entry name" value="ANK"/>
    <property type="match status" value="7"/>
</dbReference>
<evidence type="ECO:0000313" key="11">
    <source>
        <dbReference type="Proteomes" id="UP001652621"/>
    </source>
</evidence>
<proteinExistence type="inferred from homology"/>
<feature type="compositionally biased region" description="Basic and acidic residues" evidence="8">
    <location>
        <begin position="686"/>
        <end position="749"/>
    </location>
</feature>
<dbReference type="Pfam" id="PF00217">
    <property type="entry name" value="ATP-gua_Ptrans"/>
    <property type="match status" value="1"/>
</dbReference>
<feature type="compositionally biased region" description="Basic and acidic residues" evidence="8">
    <location>
        <begin position="934"/>
        <end position="952"/>
    </location>
</feature>
<feature type="compositionally biased region" description="Acidic residues" evidence="8">
    <location>
        <begin position="993"/>
        <end position="1053"/>
    </location>
</feature>
<feature type="compositionally biased region" description="Basic and acidic residues" evidence="8">
    <location>
        <begin position="546"/>
        <end position="572"/>
    </location>
</feature>
<dbReference type="InterPro" id="IPR022413">
    <property type="entry name" value="ATP-guanido_PTrfase_N"/>
</dbReference>
<evidence type="ECO:0000256" key="8">
    <source>
        <dbReference type="SAM" id="MobiDB-lite"/>
    </source>
</evidence>
<evidence type="ECO:0000256" key="3">
    <source>
        <dbReference type="ARBA" id="ARBA00022777"/>
    </source>
</evidence>
<dbReference type="Gene3D" id="1.20.890.10">
    <property type="entry name" value="cAMP-dependent protein kinase regulatory subunit, dimerization-anchoring domain"/>
    <property type="match status" value="1"/>
</dbReference>
<feature type="compositionally biased region" description="Basic and acidic residues" evidence="8">
    <location>
        <begin position="481"/>
        <end position="513"/>
    </location>
</feature>
<dbReference type="RefSeq" id="XP_058975946.1">
    <property type="nucleotide sequence ID" value="XM_059119963.1"/>
</dbReference>
<dbReference type="Pfam" id="PF05186">
    <property type="entry name" value="Dpy-30"/>
    <property type="match status" value="1"/>
</dbReference>
<feature type="compositionally biased region" description="Low complexity" evidence="8">
    <location>
        <begin position="376"/>
        <end position="391"/>
    </location>
</feature>
<feature type="region of interest" description="Disordered" evidence="8">
    <location>
        <begin position="1828"/>
        <end position="1847"/>
    </location>
</feature>
<dbReference type="PANTHER" id="PTHR24172">
    <property type="entry name" value="ANK_REP_REGION DOMAIN-CONTAINING PROTEIN"/>
    <property type="match status" value="1"/>
</dbReference>
<feature type="repeat" description="ANK" evidence="5">
    <location>
        <begin position="1243"/>
        <end position="1276"/>
    </location>
</feature>
<dbReference type="RefSeq" id="XP_058975947.1">
    <property type="nucleotide sequence ID" value="XM_059119964.1"/>
</dbReference>
<gene>
    <name evidence="12 13 14 15 16 17 18" type="primary">LOC101893623</name>
</gene>
<evidence type="ECO:0000313" key="15">
    <source>
        <dbReference type="RefSeq" id="XP_058975947.1"/>
    </source>
</evidence>
<feature type="region of interest" description="Disordered" evidence="8">
    <location>
        <begin position="235"/>
        <end position="904"/>
    </location>
</feature>
<feature type="compositionally biased region" description="Basic and acidic residues" evidence="8">
    <location>
        <begin position="665"/>
        <end position="678"/>
    </location>
</feature>
<organism evidence="11 16">
    <name type="scientific">Musca domestica</name>
    <name type="common">House fly</name>
    <dbReference type="NCBI Taxonomy" id="7370"/>
    <lineage>
        <taxon>Eukaryota</taxon>
        <taxon>Metazoa</taxon>
        <taxon>Ecdysozoa</taxon>
        <taxon>Arthropoda</taxon>
        <taxon>Hexapoda</taxon>
        <taxon>Insecta</taxon>
        <taxon>Pterygota</taxon>
        <taxon>Neoptera</taxon>
        <taxon>Endopterygota</taxon>
        <taxon>Diptera</taxon>
        <taxon>Brachycera</taxon>
        <taxon>Muscomorpha</taxon>
        <taxon>Muscoidea</taxon>
        <taxon>Muscidae</taxon>
        <taxon>Musca</taxon>
    </lineage>
</organism>
<feature type="binding site" evidence="7">
    <location>
        <position position="1613"/>
    </location>
    <ligand>
        <name>ATP</name>
        <dbReference type="ChEBI" id="CHEBI:30616"/>
    </ligand>
</feature>
<feature type="domain" description="Phosphagen kinase C-terminal" evidence="10">
    <location>
        <begin position="1488"/>
        <end position="1738"/>
    </location>
</feature>
<feature type="repeat" description="ANK" evidence="5">
    <location>
        <begin position="1902"/>
        <end position="1936"/>
    </location>
</feature>
<evidence type="ECO:0000256" key="7">
    <source>
        <dbReference type="PROSITE-ProRule" id="PRU00843"/>
    </source>
</evidence>
<dbReference type="InterPro" id="IPR036802">
    <property type="entry name" value="ATP-guanido_PTrfase_N_sf"/>
</dbReference>
<feature type="compositionally biased region" description="Basic and acidic residues" evidence="8">
    <location>
        <begin position="520"/>
        <end position="539"/>
    </location>
</feature>
<feature type="repeat" description="ANK" evidence="5">
    <location>
        <begin position="1209"/>
        <end position="1229"/>
    </location>
</feature>
<feature type="compositionally biased region" description="Basic and acidic residues" evidence="8">
    <location>
        <begin position="415"/>
        <end position="474"/>
    </location>
</feature>
<sequence length="2147" mass="242788">MPPKRRRRFQGLYYHSSPPKVLPMNGQLPNDSGRRRRGSDDFSIKLSTIRIWMHEKEIGKLTRILWAGQGNRLRQQASTNPRVKRFLAAVPYVMNSIRDVHQAVIDNNLENLQAHLEPPVPPALVTCRDANGLNLIHKAAGLGHATILEYLITTWPDGVHECDITGKTPLHWAASAKNNMRCYTLLTQAGCDEEAVDYKMKTPSFYRHKPHEIERAFLTYVPEAPRVSPDVATDWEALSDDSGDGKNPNIKIPEMNGFGRHSNTESNENTSEAEMTEGASAADDDDAGGGDDEALTEEPEKEEEPAAEENGDGDAEPAADEEEEQAEEEKPAEDETEDKKEEENAEETENANEEAQTNDDEATAEDKEEPQDEKQTQSVNETNATTTTNDSETNKAEEEDHEGENEKQNDEEESENSKETVIEKSDEGAQEREDNEKEVNEKDEKTIETAEEIKEIEEKQVETEDSDKSEKKKEDDEDLESHDKEKEKDEVVESHDKAKEEKEDLESHDKGKEEEEDLESHDKGKEEKKDLESHDKGKEEEEDLESHDKGKTEEKSEDQVKENEQDSSKEAETKEDENEANDKANEVELNGNNKGEHNEEKGDSIKEGDNEGKGDGKDVVKDMEDRDDLTKNDHEKDSLEEGNQENNKNNEKDEKNETVENTSKNNEKEDDNKDKENDDQTQGKNGESKTEGKHEESSIKEETEISVDSGKEDGNISKNKEDSAKEDVNSTKEETITEVEKEKKKENETNGKPAENENVPDVGSNKSSENGKDEEQVPKTDDNQKDIKIIEEKSENAEEEIKKEKLGTNESFVKLNLVPTGILKEDHKETSMSDEKKKTEEQEEDENNNNAVSPINNEEKDDQDPNRSSESPQKSPKSPSDTDESQDIEDFLKQTQQDISNKFDEISDNLKENVKEFSNKIKNIFTTSDENENDDKRDGEEREDNDTPKDSNENESNDIVVGNANTPKSQHKVVNGKGSGRKSGKHRSGGENSSEDDDDEDDEETEAEAAADDGENDNDDEKENDEEGEEDEENEPNDEEDNENDVENDEDNNETDKDNENEAEKDDDNEEENAEAEPEDDGGADGTESPTSSMAIEGFVEGVADDNTVQSHKAAYVEDDNDEESRINRIIASGDMEQLAQIVLNGDGQKLLNVKAKEPEIQAFLRNVPNYMDKIRRVHEAARGGSLLNLQQALDRRKFAIAKDEISPNGATPLHVAVLFGHSDIVRYLSARFPETTSVTDNDGRTALHYAAVISDNGHFYNVLQQLGANPKAMDNFDKTPEQYLADNDMKDTFNYGLLLKNFGAEELEEQLLSDQVPDDLHSSRRLLNDGDIQRTLDRCFSVIQESSKVWSGATASALAQKKPLSDNNSLQLAVTGYLSRFLKPSVYEKIKKRQTRLDHNLFDVLWPALRKTSKERHLEEDINCGVIAPDFDVYVVFQEFMVPLIKDMHCMSVTADFKPHPRIAYFPMQNAERLNTAYFVFEDDSNLVVRCQVECSRNLDTFELPLNLTIGQIEQAERLMMAKIFSSAFIEAIDEEEPGSYYTLTEILEENSEVHEMLSSYNLLIPLLDQKDAVQQAESIAFNGPLWPYGRGVYVSASNNMALWLNCQEHLRIISSTSSKDAADIGSVYTRIGRCISFLEQQLHFKESYLLGYLQSRPSFLGTGLKMTTIIRLPNLMKEMDNLRHLCSVRGLALTTNRQSKLSVRLINMQSMGSVEHILFQDYCTAVTNILSLEKDMSLTNSKHIASMLVKIFRRKIENQSFEENPIFKTEQGKYLAENLADPLIKALTQVAQKRPQDPLQYLTNYLQTFVAQRNTNGRTVVRAAVHSGSSHTDSTALAANSQTDSLEEKPIVPTSRMNGHVTRDKGEDIETDPAQQQIYDEDADEAEAALSKRLEERDEHGQSMLHFASARSHRRGGLLQLIEESKVDITYRDELYRTARDVALQANQVVNAKDIDRYLISLAIVGDVKPFEYFAIAGYDHIIDLMEDDKSIIEVAESKGHTELATYLRTIRPMEELREELHQMIRDHKADRVKEIVAGPEAKWLLMARNYYGRTALHIAILKEDEELVEHFVKICPEALKIGDNLERSPLHYAMGTNLVEGISRILIQNGAKRTNKDLKGRQPSYYFMNKADILRLQEEEDENR</sequence>
<dbReference type="Gene3D" id="1.25.40.20">
    <property type="entry name" value="Ankyrin repeat-containing domain"/>
    <property type="match status" value="3"/>
</dbReference>
<evidence type="ECO:0000256" key="5">
    <source>
        <dbReference type="PROSITE-ProRule" id="PRU00023"/>
    </source>
</evidence>
<feature type="binding site" evidence="7">
    <location>
        <begin position="1491"/>
        <end position="1495"/>
    </location>
    <ligand>
        <name>ATP</name>
        <dbReference type="ChEBI" id="CHEBI:30616"/>
    </ligand>
</feature>
<dbReference type="InterPro" id="IPR014746">
    <property type="entry name" value="Gln_synth/guanido_kin_cat_dom"/>
</dbReference>
<evidence type="ECO:0000313" key="16">
    <source>
        <dbReference type="RefSeq" id="XP_058975948.1"/>
    </source>
</evidence>
<dbReference type="Proteomes" id="UP001652621">
    <property type="component" value="Unplaced"/>
</dbReference>
<dbReference type="InterPro" id="IPR002110">
    <property type="entry name" value="Ankyrin_rpt"/>
</dbReference>
<feature type="repeat" description="ANK" evidence="5">
    <location>
        <begin position="2088"/>
        <end position="2121"/>
    </location>
</feature>
<evidence type="ECO:0000313" key="18">
    <source>
        <dbReference type="RefSeq" id="XP_058975950.1"/>
    </source>
</evidence>
<feature type="compositionally biased region" description="Polar residues" evidence="8">
    <location>
        <begin position="1829"/>
        <end position="1846"/>
    </location>
</feature>
<dbReference type="InterPro" id="IPR007858">
    <property type="entry name" value="Dpy-30_motif"/>
</dbReference>
<dbReference type="Pfam" id="PF02807">
    <property type="entry name" value="ATP-gua_PtransN"/>
    <property type="match status" value="1"/>
</dbReference>
<evidence type="ECO:0000313" key="14">
    <source>
        <dbReference type="RefSeq" id="XP_058975946.1"/>
    </source>
</evidence>
<dbReference type="RefSeq" id="XP_058975950.1">
    <property type="nucleotide sequence ID" value="XM_059119967.1"/>
</dbReference>
<comment type="similarity">
    <text evidence="6">Belongs to the ATP:guanido phosphotransferase family.</text>
</comment>
<dbReference type="InterPro" id="IPR022414">
    <property type="entry name" value="ATP-guanido_PTrfase_cat"/>
</dbReference>
<reference evidence="12 13" key="1">
    <citation type="submission" date="2025-05" db="UniProtKB">
        <authorList>
            <consortium name="RefSeq"/>
        </authorList>
    </citation>
    <scope>IDENTIFICATION</scope>
    <source>
        <strain evidence="12 13">Aabys</strain>
        <tissue evidence="12 13">Whole body</tissue>
    </source>
</reference>
<feature type="compositionally biased region" description="Acidic residues" evidence="8">
    <location>
        <begin position="282"/>
        <end position="336"/>
    </location>
</feature>
<dbReference type="RefSeq" id="XP_058975949.1">
    <property type="nucleotide sequence ID" value="XM_059119966.1"/>
</dbReference>
<feature type="region of interest" description="Disordered" evidence="8">
    <location>
        <begin position="922"/>
        <end position="1092"/>
    </location>
</feature>
<dbReference type="Pfam" id="PF12796">
    <property type="entry name" value="Ank_2"/>
    <property type="match status" value="2"/>
</dbReference>
<dbReference type="InterPro" id="IPR036770">
    <property type="entry name" value="Ankyrin_rpt-contain_sf"/>
</dbReference>
<feature type="compositionally biased region" description="Acidic residues" evidence="8">
    <location>
        <begin position="343"/>
        <end position="371"/>
    </location>
</feature>
<dbReference type="PROSITE" id="PS50297">
    <property type="entry name" value="ANK_REP_REGION"/>
    <property type="match status" value="2"/>
</dbReference>
<dbReference type="RefSeq" id="XP_058975944.1">
    <property type="nucleotide sequence ID" value="XM_059119961.1"/>
</dbReference>
<dbReference type="SUPFAM" id="SSF48034">
    <property type="entry name" value="Guanido kinase N-terminal domain"/>
    <property type="match status" value="1"/>
</dbReference>
<feature type="compositionally biased region" description="Low complexity" evidence="8">
    <location>
        <begin position="264"/>
        <end position="281"/>
    </location>
</feature>
<comment type="caution">
    <text evidence="7">Lacks conserved residue(s) required for the propagation of feature annotation.</text>
</comment>
<dbReference type="Gene3D" id="1.10.135.10">
    <property type="entry name" value="ATP:guanido phosphotransferase, N-terminal domain"/>
    <property type="match status" value="1"/>
</dbReference>
<dbReference type="PANTHER" id="PTHR24172:SF4">
    <property type="entry name" value="ANK_REP_REGION DOMAIN-CONTAINING PROTEIN"/>
    <property type="match status" value="1"/>
</dbReference>
<dbReference type="SUPFAM" id="SSF48403">
    <property type="entry name" value="Ankyrin repeat"/>
    <property type="match status" value="2"/>
</dbReference>
<evidence type="ECO:0000256" key="6">
    <source>
        <dbReference type="PROSITE-ProRule" id="PRU00842"/>
    </source>
</evidence>
<keyword evidence="11" id="KW-1185">Reference proteome</keyword>
<feature type="compositionally biased region" description="Low complexity" evidence="8">
    <location>
        <begin position="868"/>
        <end position="879"/>
    </location>
</feature>
<dbReference type="InterPro" id="IPR049630">
    <property type="entry name" value="DYDC-like_DD"/>
</dbReference>
<feature type="compositionally biased region" description="Acidic residues" evidence="8">
    <location>
        <begin position="1063"/>
        <end position="1083"/>
    </location>
</feature>
<feature type="region of interest" description="Disordered" evidence="8">
    <location>
        <begin position="17"/>
        <end position="39"/>
    </location>
</feature>
<name>A0ABM3UQZ1_MUSDO</name>
<dbReference type="RefSeq" id="XP_058975948.1">
    <property type="nucleotide sequence ID" value="XM_059119965.1"/>
</dbReference>
<evidence type="ECO:0000256" key="4">
    <source>
        <dbReference type="ARBA" id="ARBA00022840"/>
    </source>
</evidence>
<keyword evidence="3 7" id="KW-0418">Kinase</keyword>
<feature type="binding site" evidence="7">
    <location>
        <begin position="1691"/>
        <end position="1696"/>
    </location>
    <ligand>
        <name>ATP</name>
        <dbReference type="ChEBI" id="CHEBI:30616"/>
    </ligand>
</feature>
<feature type="compositionally biased region" description="Basic and acidic residues" evidence="8">
    <location>
        <begin position="594"/>
        <end position="639"/>
    </location>
</feature>
<dbReference type="Gene3D" id="3.30.590.10">
    <property type="entry name" value="Glutamine synthetase/guanido kinase, catalytic domain"/>
    <property type="match status" value="1"/>
</dbReference>
<evidence type="ECO:0000313" key="12">
    <source>
        <dbReference type="RefSeq" id="XP_058975944.1"/>
    </source>
</evidence>
<keyword evidence="5" id="KW-0040">ANK repeat</keyword>
<dbReference type="SUPFAM" id="SSF55931">
    <property type="entry name" value="Glutamine synthetase/guanido kinase"/>
    <property type="match status" value="1"/>
</dbReference>
<protein>
    <submittedName>
        <fullName evidence="12 13">Uncharacterized protein LOC101893623 isoform X1</fullName>
    </submittedName>
</protein>
<dbReference type="GeneID" id="101893623"/>
<evidence type="ECO:0000256" key="1">
    <source>
        <dbReference type="ARBA" id="ARBA00022679"/>
    </source>
</evidence>
<dbReference type="PROSITE" id="PS50088">
    <property type="entry name" value="ANK_REPEAT"/>
    <property type="match status" value="5"/>
</dbReference>
<keyword evidence="4 7" id="KW-0067">ATP-binding</keyword>
<feature type="binding site" evidence="7">
    <location>
        <begin position="1667"/>
        <end position="1671"/>
    </location>
    <ligand>
        <name>ATP</name>
        <dbReference type="ChEBI" id="CHEBI:30616"/>
    </ligand>
</feature>